<proteinExistence type="predicted"/>
<sequence length="272" mass="30630">MPKKPKICDKIASTNPSNVQLLNHDKRLETSITFVRLENQHDDPEQTENWLTGNYALGYYTGIGRKFERVACGSEITLVVFGHAQAGKTTFVRAIRQLFLEGGDRIRVIPNAERYKLAGIGVMPFPEGDNRLPHIVSLVINASPEEEYVLDIIDPEYDNSNLPQAYMDSCDAAFFLIDARNCASLLSAHQIQRNLKSAEHNHVQSEMLMNIPSEESGQPRMLSAQFCETMTKKTTVREICAQRLDKNAMEEMLLSICARVHLVRRPSPPSSI</sequence>
<organism evidence="1 2">
    <name type="scientific">Caenorhabditis japonica</name>
    <dbReference type="NCBI Taxonomy" id="281687"/>
    <lineage>
        <taxon>Eukaryota</taxon>
        <taxon>Metazoa</taxon>
        <taxon>Ecdysozoa</taxon>
        <taxon>Nematoda</taxon>
        <taxon>Chromadorea</taxon>
        <taxon>Rhabditida</taxon>
        <taxon>Rhabditina</taxon>
        <taxon>Rhabditomorpha</taxon>
        <taxon>Rhabditoidea</taxon>
        <taxon>Rhabditidae</taxon>
        <taxon>Peloderinae</taxon>
        <taxon>Caenorhabditis</taxon>
    </lineage>
</organism>
<dbReference type="Proteomes" id="UP000005237">
    <property type="component" value="Unassembled WGS sequence"/>
</dbReference>
<keyword evidence="2" id="KW-1185">Reference proteome</keyword>
<accession>A0A8R1DNQ9</accession>
<name>A0A8R1DNQ9_CAEJA</name>
<evidence type="ECO:0000313" key="2">
    <source>
        <dbReference type="Proteomes" id="UP000005237"/>
    </source>
</evidence>
<evidence type="ECO:0000313" key="1">
    <source>
        <dbReference type="EnsemblMetazoa" id="CJA06614.1"/>
    </source>
</evidence>
<protein>
    <submittedName>
        <fullName evidence="1">Uncharacterized protein</fullName>
    </submittedName>
</protein>
<reference evidence="1" key="2">
    <citation type="submission" date="2022-06" db="UniProtKB">
        <authorList>
            <consortium name="EnsemblMetazoa"/>
        </authorList>
    </citation>
    <scope>IDENTIFICATION</scope>
    <source>
        <strain evidence="1">DF5081</strain>
    </source>
</reference>
<dbReference type="EnsemblMetazoa" id="CJA06614.1">
    <property type="protein sequence ID" value="CJA06614.1"/>
    <property type="gene ID" value="WBGene00125818"/>
</dbReference>
<dbReference type="AlphaFoldDB" id="A0A8R1DNQ9"/>
<dbReference type="SUPFAM" id="SSF52540">
    <property type="entry name" value="P-loop containing nucleoside triphosphate hydrolases"/>
    <property type="match status" value="1"/>
</dbReference>
<reference evidence="2" key="1">
    <citation type="submission" date="2010-08" db="EMBL/GenBank/DDBJ databases">
        <authorList>
            <consortium name="Caenorhabditis japonica Sequencing Consortium"/>
            <person name="Wilson R.K."/>
        </authorList>
    </citation>
    <scope>NUCLEOTIDE SEQUENCE [LARGE SCALE GENOMIC DNA]</scope>
    <source>
        <strain evidence="2">DF5081</strain>
    </source>
</reference>
<dbReference type="InterPro" id="IPR027417">
    <property type="entry name" value="P-loop_NTPase"/>
</dbReference>